<reference evidence="6" key="1">
    <citation type="submission" date="2020-10" db="EMBL/GenBank/DDBJ databases">
        <authorList>
            <person name="Gilroy R."/>
        </authorList>
    </citation>
    <scope>NUCLEOTIDE SEQUENCE</scope>
    <source>
        <strain evidence="6">ChiSxjej1B13-7041</strain>
    </source>
</reference>
<dbReference type="EMBL" id="DVHU01000115">
    <property type="protein sequence ID" value="HIR94325.1"/>
    <property type="molecule type" value="Genomic_DNA"/>
</dbReference>
<keyword evidence="3 5" id="KW-1133">Transmembrane helix</keyword>
<evidence type="ECO:0000313" key="6">
    <source>
        <dbReference type="EMBL" id="HIR94325.1"/>
    </source>
</evidence>
<feature type="transmembrane region" description="Helical" evidence="5">
    <location>
        <begin position="147"/>
        <end position="170"/>
    </location>
</feature>
<protein>
    <submittedName>
        <fullName evidence="6">LrgB family protein</fullName>
    </submittedName>
</protein>
<dbReference type="InterPro" id="IPR007300">
    <property type="entry name" value="CidB/LrgB"/>
</dbReference>
<dbReference type="Pfam" id="PF04172">
    <property type="entry name" value="LrgB"/>
    <property type="match status" value="1"/>
</dbReference>
<proteinExistence type="predicted"/>
<dbReference type="Proteomes" id="UP000886841">
    <property type="component" value="Unassembled WGS sequence"/>
</dbReference>
<name>A0A9D1ELL7_9FIRM</name>
<feature type="transmembrane region" description="Helical" evidence="5">
    <location>
        <begin position="6"/>
        <end position="22"/>
    </location>
</feature>
<sequence length="231" mass="24213">MNEVLQNSAYFGFFLSLLAYWAGVRIKSKWKLAVLNPLLIAIILVIGFLVAFRIDYATFNQGAQYLNYLLTPATVCLALPLYRQIRVLKEHWAAVLCGLAAGCATSLALVVAFAWVLRVDPVVARSLLPKSITTAIAMGVTEELGGISAITVAVVILTGVAGAVMATGIFKLFRIKDPVAQGLALGASAHAVGTSKALELGELQGAMSSLAIVATGILTVIAAPIVANGVF</sequence>
<feature type="transmembrane region" description="Helical" evidence="5">
    <location>
        <begin position="94"/>
        <end position="117"/>
    </location>
</feature>
<evidence type="ECO:0000256" key="5">
    <source>
        <dbReference type="SAM" id="Phobius"/>
    </source>
</evidence>
<evidence type="ECO:0000256" key="4">
    <source>
        <dbReference type="ARBA" id="ARBA00023136"/>
    </source>
</evidence>
<comment type="caution">
    <text evidence="6">The sequence shown here is derived from an EMBL/GenBank/DDBJ whole genome shotgun (WGS) entry which is preliminary data.</text>
</comment>
<evidence type="ECO:0000313" key="7">
    <source>
        <dbReference type="Proteomes" id="UP000886841"/>
    </source>
</evidence>
<dbReference type="PANTHER" id="PTHR30249:SF0">
    <property type="entry name" value="PLASTIDAL GLYCOLATE_GLYCERATE TRANSLOCATOR 1, CHLOROPLASTIC"/>
    <property type="match status" value="1"/>
</dbReference>
<dbReference type="AlphaFoldDB" id="A0A9D1ELL7"/>
<comment type="subcellular location">
    <subcellularLocation>
        <location evidence="1">Membrane</location>
        <topology evidence="1">Multi-pass membrane protein</topology>
    </subcellularLocation>
</comment>
<feature type="transmembrane region" description="Helical" evidence="5">
    <location>
        <begin position="65"/>
        <end position="82"/>
    </location>
</feature>
<keyword evidence="2 5" id="KW-0812">Transmembrane</keyword>
<evidence type="ECO:0000256" key="1">
    <source>
        <dbReference type="ARBA" id="ARBA00004141"/>
    </source>
</evidence>
<feature type="transmembrane region" description="Helical" evidence="5">
    <location>
        <begin position="206"/>
        <end position="227"/>
    </location>
</feature>
<accession>A0A9D1ELL7</accession>
<evidence type="ECO:0000256" key="2">
    <source>
        <dbReference type="ARBA" id="ARBA00022692"/>
    </source>
</evidence>
<reference evidence="6" key="2">
    <citation type="journal article" date="2021" name="PeerJ">
        <title>Extensive microbial diversity within the chicken gut microbiome revealed by metagenomics and culture.</title>
        <authorList>
            <person name="Gilroy R."/>
            <person name="Ravi A."/>
            <person name="Getino M."/>
            <person name="Pursley I."/>
            <person name="Horton D.L."/>
            <person name="Alikhan N.F."/>
            <person name="Baker D."/>
            <person name="Gharbi K."/>
            <person name="Hall N."/>
            <person name="Watson M."/>
            <person name="Adriaenssens E.M."/>
            <person name="Foster-Nyarko E."/>
            <person name="Jarju S."/>
            <person name="Secka A."/>
            <person name="Antonio M."/>
            <person name="Oren A."/>
            <person name="Chaudhuri R.R."/>
            <person name="La Ragione R."/>
            <person name="Hildebrand F."/>
            <person name="Pallen M.J."/>
        </authorList>
    </citation>
    <scope>NUCLEOTIDE SEQUENCE</scope>
    <source>
        <strain evidence="6">ChiSxjej1B13-7041</strain>
    </source>
</reference>
<keyword evidence="4 5" id="KW-0472">Membrane</keyword>
<feature type="transmembrane region" description="Helical" evidence="5">
    <location>
        <begin position="34"/>
        <end position="53"/>
    </location>
</feature>
<evidence type="ECO:0000256" key="3">
    <source>
        <dbReference type="ARBA" id="ARBA00022989"/>
    </source>
</evidence>
<dbReference type="PANTHER" id="PTHR30249">
    <property type="entry name" value="PUTATIVE SEROTONIN TRANSPORTER"/>
    <property type="match status" value="1"/>
</dbReference>
<organism evidence="6 7">
    <name type="scientific">Candidatus Egerieimonas intestinavium</name>
    <dbReference type="NCBI Taxonomy" id="2840777"/>
    <lineage>
        <taxon>Bacteria</taxon>
        <taxon>Bacillati</taxon>
        <taxon>Bacillota</taxon>
        <taxon>Clostridia</taxon>
        <taxon>Lachnospirales</taxon>
        <taxon>Lachnospiraceae</taxon>
        <taxon>Lachnospiraceae incertae sedis</taxon>
        <taxon>Candidatus Egerieimonas</taxon>
    </lineage>
</organism>
<dbReference type="GO" id="GO:0016020">
    <property type="term" value="C:membrane"/>
    <property type="evidence" value="ECO:0007669"/>
    <property type="project" value="UniProtKB-SubCell"/>
</dbReference>
<gene>
    <name evidence="6" type="ORF">IAB98_13000</name>
</gene>